<name>A0A1K1R114_9FLAO</name>
<evidence type="ECO:0008006" key="3">
    <source>
        <dbReference type="Google" id="ProtNLM"/>
    </source>
</evidence>
<dbReference type="RefSeq" id="WP_072304772.1">
    <property type="nucleotide sequence ID" value="NZ_CBDUMO010000030.1"/>
</dbReference>
<dbReference type="OrthoDB" id="1443689at2"/>
<accession>A0A1K1R114</accession>
<dbReference type="EMBL" id="FPIY01000006">
    <property type="protein sequence ID" value="SFW65609.1"/>
    <property type="molecule type" value="Genomic_DNA"/>
</dbReference>
<dbReference type="Proteomes" id="UP000183257">
    <property type="component" value="Unassembled WGS sequence"/>
</dbReference>
<proteinExistence type="predicted"/>
<evidence type="ECO:0000313" key="1">
    <source>
        <dbReference type="EMBL" id="SFW65609.1"/>
    </source>
</evidence>
<organism evidence="1 2">
    <name type="scientific">Cellulophaga fucicola</name>
    <dbReference type="NCBI Taxonomy" id="76595"/>
    <lineage>
        <taxon>Bacteria</taxon>
        <taxon>Pseudomonadati</taxon>
        <taxon>Bacteroidota</taxon>
        <taxon>Flavobacteriia</taxon>
        <taxon>Flavobacteriales</taxon>
        <taxon>Flavobacteriaceae</taxon>
        <taxon>Cellulophaga</taxon>
    </lineage>
</organism>
<sequence length="129" mass="15095">MPYRNLSTVPVYKKALALCHTSRELASYFSYNKDLLHLYKSSSLTDIMANSILTDAILLPIQIEQAERSDCKHAKLNSIRFINIITRNILSYCNGLEHHGVKEKEYLNILRTEITSFRKTYKNWRKSLR</sequence>
<dbReference type="STRING" id="76595.SAMN05660313_03153"/>
<reference evidence="2" key="1">
    <citation type="submission" date="2016-11" db="EMBL/GenBank/DDBJ databases">
        <authorList>
            <person name="Varghese N."/>
            <person name="Submissions S."/>
        </authorList>
    </citation>
    <scope>NUCLEOTIDE SEQUENCE [LARGE SCALE GENOMIC DNA]</scope>
    <source>
        <strain evidence="2">DSM 24786</strain>
    </source>
</reference>
<gene>
    <name evidence="1" type="ORF">SAMN05660313_03153</name>
</gene>
<evidence type="ECO:0000313" key="2">
    <source>
        <dbReference type="Proteomes" id="UP000183257"/>
    </source>
</evidence>
<protein>
    <recommendedName>
        <fullName evidence="3">Four helix bundle protein</fullName>
    </recommendedName>
</protein>
<dbReference type="AlphaFoldDB" id="A0A1K1R114"/>
<keyword evidence="2" id="KW-1185">Reference proteome</keyword>